<sequence length="142" mass="16521">MSVLSKLWQDKINSRNPRVAAAYQEKPYKVQWDHPDYPKGTKLTRKEFKTMAEANEYAIKIGLQYDLRKYNGVIPSLDPNLSRYKSGYTPMESEDKIPFVIPMVETKGMMPMEVTPQEIEDYKIKHNISVDPKIPHIFKGDN</sequence>
<organism evidence="1">
    <name type="scientific">marine metagenome</name>
    <dbReference type="NCBI Taxonomy" id="408172"/>
    <lineage>
        <taxon>unclassified sequences</taxon>
        <taxon>metagenomes</taxon>
        <taxon>ecological metagenomes</taxon>
    </lineage>
</organism>
<gene>
    <name evidence="1" type="ORF">METZ01_LOCUS104537</name>
</gene>
<name>A0A381WIC9_9ZZZZ</name>
<reference evidence="1" key="1">
    <citation type="submission" date="2018-05" db="EMBL/GenBank/DDBJ databases">
        <authorList>
            <person name="Lanie J.A."/>
            <person name="Ng W.-L."/>
            <person name="Kazmierczak K.M."/>
            <person name="Andrzejewski T.M."/>
            <person name="Davidsen T.M."/>
            <person name="Wayne K.J."/>
            <person name="Tettelin H."/>
            <person name="Glass J.I."/>
            <person name="Rusch D."/>
            <person name="Podicherti R."/>
            <person name="Tsui H.-C.T."/>
            <person name="Winkler M.E."/>
        </authorList>
    </citation>
    <scope>NUCLEOTIDE SEQUENCE</scope>
</reference>
<protein>
    <submittedName>
        <fullName evidence="1">Uncharacterized protein</fullName>
    </submittedName>
</protein>
<proteinExistence type="predicted"/>
<dbReference type="EMBL" id="UINC01011758">
    <property type="protein sequence ID" value="SVA51683.1"/>
    <property type="molecule type" value="Genomic_DNA"/>
</dbReference>
<accession>A0A381WIC9</accession>
<evidence type="ECO:0000313" key="1">
    <source>
        <dbReference type="EMBL" id="SVA51683.1"/>
    </source>
</evidence>
<dbReference type="AlphaFoldDB" id="A0A381WIC9"/>